<dbReference type="Pfam" id="PF00496">
    <property type="entry name" value="SBP_bac_5"/>
    <property type="match status" value="1"/>
</dbReference>
<sequence>MYKWLLGTVAVVLAGCQNEDARYAPIEGMVYCAEANPVSFNPQVTTSGSTIDLISKQLYNRLLRIDPVTGEFIPELATSWQINKDGTEVTFKLRQDVQFHTTAYFTPTRLFNADDVVFSFNRLFDVYNPYHFVGEANYPYFQSVGLDQLIRNIRKDSEYQVTFELFNAESSFLANLATDFAAITSQEYAMELMQSERMELFDQYPVGTGPFVYREYQRDRFIRYYSHPDYWEHQVNLDQLVFDITPNGTTRIVKLLTKECDVTPHPSATQLDVLRERSDIDLQQQDNLNIGYWAFNTERVPFNNPEVRRALAHAINVEKIMQAVYYGQGVKATSMLPPISWAYQEQHNLPGYNPDRARELLAEAGYENGFEMSIWAMPVSRIYNPNARKMAELMQSDLREVGVKVRIVEYEWNTFLQRVDEHRHDSVLLGWAADTPDPDNFFSPLLSCAATFSGKNPANWCNPEFDFLLTQALDTTDQAERKEFYVKAQQMIAEQLPLLPLAHGKRSQANDANIQGITLSPFGGISLAHASKEP</sequence>
<gene>
    <name evidence="2" type="ORF">WCN91_02450</name>
</gene>
<dbReference type="SUPFAM" id="SSF53850">
    <property type="entry name" value="Periplasmic binding protein-like II"/>
    <property type="match status" value="1"/>
</dbReference>
<dbReference type="PANTHER" id="PTHR30290">
    <property type="entry name" value="PERIPLASMIC BINDING COMPONENT OF ABC TRANSPORTER"/>
    <property type="match status" value="1"/>
</dbReference>
<dbReference type="Gene3D" id="3.40.190.10">
    <property type="entry name" value="Periplasmic binding protein-like II"/>
    <property type="match status" value="1"/>
</dbReference>
<evidence type="ECO:0000313" key="3">
    <source>
        <dbReference type="Proteomes" id="UP001447008"/>
    </source>
</evidence>
<dbReference type="CDD" id="cd08493">
    <property type="entry name" value="PBP2_DppA_like"/>
    <property type="match status" value="1"/>
</dbReference>
<dbReference type="EMBL" id="JBCGCU010000002">
    <property type="protein sequence ID" value="MEM0514308.1"/>
    <property type="molecule type" value="Genomic_DNA"/>
</dbReference>
<dbReference type="Gene3D" id="3.90.76.10">
    <property type="entry name" value="Dipeptide-binding Protein, Domain 1"/>
    <property type="match status" value="1"/>
</dbReference>
<name>A0ABU9MY03_9GAMM</name>
<dbReference type="Gene3D" id="3.10.105.10">
    <property type="entry name" value="Dipeptide-binding Protein, Domain 3"/>
    <property type="match status" value="1"/>
</dbReference>
<organism evidence="2 3">
    <name type="scientific">Pseudoalteromonas qingdaonensis</name>
    <dbReference type="NCBI Taxonomy" id="3131913"/>
    <lineage>
        <taxon>Bacteria</taxon>
        <taxon>Pseudomonadati</taxon>
        <taxon>Pseudomonadota</taxon>
        <taxon>Gammaproteobacteria</taxon>
        <taxon>Alteromonadales</taxon>
        <taxon>Pseudoalteromonadaceae</taxon>
        <taxon>Pseudoalteromonas</taxon>
    </lineage>
</organism>
<dbReference type="RefSeq" id="WP_342675947.1">
    <property type="nucleotide sequence ID" value="NZ_JBCGCU010000002.1"/>
</dbReference>
<proteinExistence type="predicted"/>
<comment type="caution">
    <text evidence="2">The sequence shown here is derived from an EMBL/GenBank/DDBJ whole genome shotgun (WGS) entry which is preliminary data.</text>
</comment>
<keyword evidence="3" id="KW-1185">Reference proteome</keyword>
<dbReference type="InterPro" id="IPR000914">
    <property type="entry name" value="SBP_5_dom"/>
</dbReference>
<reference evidence="2 3" key="1">
    <citation type="submission" date="2024-03" db="EMBL/GenBank/DDBJ databases">
        <title>Pseudoalteromonas qingdaonensis sp. nov., isolated from the intestines of marine benthic organisms.</title>
        <authorList>
            <person name="Lin X."/>
            <person name="Fang S."/>
            <person name="Hu X."/>
        </authorList>
    </citation>
    <scope>NUCLEOTIDE SEQUENCE [LARGE SCALE GENOMIC DNA]</scope>
    <source>
        <strain evidence="2 3">YIC-827</strain>
    </source>
</reference>
<evidence type="ECO:0000313" key="2">
    <source>
        <dbReference type="EMBL" id="MEM0514308.1"/>
    </source>
</evidence>
<dbReference type="PANTHER" id="PTHR30290:SF28">
    <property type="entry name" value="ABC TRANSPORTER PERIPLASMIC-BINDING PROTEIN SAPA-RELATED"/>
    <property type="match status" value="1"/>
</dbReference>
<protein>
    <submittedName>
        <fullName evidence="2">ABC transporter substrate-binding protein</fullName>
    </submittedName>
</protein>
<dbReference type="PROSITE" id="PS51257">
    <property type="entry name" value="PROKAR_LIPOPROTEIN"/>
    <property type="match status" value="1"/>
</dbReference>
<dbReference type="PIRSF" id="PIRSF002741">
    <property type="entry name" value="MppA"/>
    <property type="match status" value="1"/>
</dbReference>
<accession>A0ABU9MY03</accession>
<dbReference type="InterPro" id="IPR039424">
    <property type="entry name" value="SBP_5"/>
</dbReference>
<dbReference type="InterPro" id="IPR030678">
    <property type="entry name" value="Peptide/Ni-bd"/>
</dbReference>
<evidence type="ECO:0000259" key="1">
    <source>
        <dbReference type="Pfam" id="PF00496"/>
    </source>
</evidence>
<dbReference type="Proteomes" id="UP001447008">
    <property type="component" value="Unassembled WGS sequence"/>
</dbReference>
<feature type="domain" description="Solute-binding protein family 5" evidence="1">
    <location>
        <begin position="71"/>
        <end position="450"/>
    </location>
</feature>